<reference evidence="1" key="1">
    <citation type="submission" date="2013-07" db="EMBL/GenBank/DDBJ databases">
        <title>The genome of an arbuscular mycorrhizal fungus provides insights into the evolution of the oldest plant symbiosis.</title>
        <authorList>
            <consortium name="DOE Joint Genome Institute"/>
            <person name="Tisserant E."/>
            <person name="Malbreil M."/>
            <person name="Kuo A."/>
            <person name="Kohler A."/>
            <person name="Symeonidi A."/>
            <person name="Balestrini R."/>
            <person name="Charron P."/>
            <person name="Duensing N."/>
            <person name="Frei-dit-Frey N."/>
            <person name="Gianinazzi-Pearson V."/>
            <person name="Gilbert B."/>
            <person name="Handa Y."/>
            <person name="Hijri M."/>
            <person name="Kaul R."/>
            <person name="Kawaguchi M."/>
            <person name="Krajinski F."/>
            <person name="Lammers P."/>
            <person name="Lapierre D."/>
            <person name="Masclaux F.G."/>
            <person name="Murat C."/>
            <person name="Morin E."/>
            <person name="Ndikumana S."/>
            <person name="Pagni M."/>
            <person name="Petitpierre D."/>
            <person name="Requena N."/>
            <person name="Rosikiewicz P."/>
            <person name="Riley R."/>
            <person name="Saito K."/>
            <person name="San Clemente H."/>
            <person name="Shapiro H."/>
            <person name="van Tuinen D."/>
            <person name="Becard G."/>
            <person name="Bonfante P."/>
            <person name="Paszkowski U."/>
            <person name="Shachar-Hill Y."/>
            <person name="Young J.P."/>
            <person name="Sanders I.R."/>
            <person name="Henrissat B."/>
            <person name="Rensing S.A."/>
            <person name="Grigoriev I.V."/>
            <person name="Corradi N."/>
            <person name="Roux C."/>
            <person name="Martin F."/>
        </authorList>
    </citation>
    <scope>NUCLEOTIDE SEQUENCE</scope>
    <source>
        <strain evidence="1">DAOM 197198</strain>
    </source>
</reference>
<accession>U9TLU6</accession>
<organism evidence="1">
    <name type="scientific">Rhizophagus irregularis (strain DAOM 181602 / DAOM 197198 / MUCL 43194)</name>
    <name type="common">Arbuscular mycorrhizal fungus</name>
    <name type="synonym">Glomus intraradices</name>
    <dbReference type="NCBI Taxonomy" id="747089"/>
    <lineage>
        <taxon>Eukaryota</taxon>
        <taxon>Fungi</taxon>
        <taxon>Fungi incertae sedis</taxon>
        <taxon>Mucoromycota</taxon>
        <taxon>Glomeromycotina</taxon>
        <taxon>Glomeromycetes</taxon>
        <taxon>Glomerales</taxon>
        <taxon>Glomeraceae</taxon>
        <taxon>Rhizophagus</taxon>
    </lineage>
</organism>
<evidence type="ECO:0000313" key="1">
    <source>
        <dbReference type="EMBL" id="ESA08422.1"/>
    </source>
</evidence>
<name>U9TLU6_RHIID</name>
<dbReference type="HOGENOM" id="CLU_2997608_0_0_1"/>
<dbReference type="AlphaFoldDB" id="U9TLU6"/>
<protein>
    <submittedName>
        <fullName evidence="1">Uncharacterized protein</fullName>
    </submittedName>
</protein>
<sequence>MEMVYMYSKKYIFFSFFLNKIRPPINSIVKIFLRYLSYLSRFFQIILSHDMYYHMID</sequence>
<proteinExistence type="predicted"/>
<dbReference type="EMBL" id="KI289222">
    <property type="protein sequence ID" value="ESA08422.1"/>
    <property type="molecule type" value="Genomic_DNA"/>
</dbReference>
<gene>
    <name evidence="1" type="ORF">GLOINDRAFT_210290</name>
</gene>